<dbReference type="InterPro" id="IPR029044">
    <property type="entry name" value="Nucleotide-diphossugar_trans"/>
</dbReference>
<evidence type="ECO:0000313" key="2">
    <source>
        <dbReference type="EMBL" id="BAT24050.1"/>
    </source>
</evidence>
<dbReference type="PANTHER" id="PTHR22916:SF3">
    <property type="entry name" value="UDP-GLCNAC:BETAGAL BETA-1,3-N-ACETYLGLUCOSAMINYLTRANSFERASE-LIKE PROTEIN 1"/>
    <property type="match status" value="1"/>
</dbReference>
<dbReference type="Pfam" id="PF00535">
    <property type="entry name" value="Glycos_transf_2"/>
    <property type="match status" value="1"/>
</dbReference>
<dbReference type="EMBL" id="AB924593">
    <property type="protein sequence ID" value="BAT24050.1"/>
    <property type="molecule type" value="Genomic_DNA"/>
</dbReference>
<dbReference type="InterPro" id="IPR001173">
    <property type="entry name" value="Glyco_trans_2-like"/>
</dbReference>
<accession>A0A0P0YS42</accession>
<feature type="domain" description="Glycosyltransferase 2-like" evidence="1">
    <location>
        <begin position="7"/>
        <end position="146"/>
    </location>
</feature>
<reference evidence="2" key="2">
    <citation type="journal article" date="2015" name="Sci. Rep.">
        <title>Genetic analysis of capsular polysaccharide synthesis gene clusters in 79 capsular types of Klebsiella spp.</title>
        <authorList>
            <person name="Pan Y.J."/>
            <person name="Lin T.L."/>
            <person name="Chen C.T."/>
            <person name="Chen Y.Y."/>
            <person name="Hsieh P.F."/>
            <person name="Hsu C.R."/>
            <person name="Wu M.C."/>
            <person name="Wang J.T."/>
        </authorList>
    </citation>
    <scope>NUCLEOTIDE SEQUENCE</scope>
    <source>
        <strain evidence="2">3534/51</strain>
    </source>
</reference>
<dbReference type="Gene3D" id="3.90.550.10">
    <property type="entry name" value="Spore Coat Polysaccharide Biosynthesis Protein SpsA, Chain A"/>
    <property type="match status" value="1"/>
</dbReference>
<dbReference type="CDD" id="cd00761">
    <property type="entry name" value="Glyco_tranf_GTA_type"/>
    <property type="match status" value="1"/>
</dbReference>
<dbReference type="GO" id="GO:0016758">
    <property type="term" value="F:hexosyltransferase activity"/>
    <property type="evidence" value="ECO:0007669"/>
    <property type="project" value="UniProtKB-ARBA"/>
</dbReference>
<dbReference type="PANTHER" id="PTHR22916">
    <property type="entry name" value="GLYCOSYLTRANSFERASE"/>
    <property type="match status" value="1"/>
</dbReference>
<organism evidence="2">
    <name type="scientific">Klebsiella sp. 3534/51</name>
    <dbReference type="NCBI Taxonomy" id="1497827"/>
    <lineage>
        <taxon>Bacteria</taxon>
        <taxon>Pseudomonadati</taxon>
        <taxon>Pseudomonadota</taxon>
        <taxon>Gammaproteobacteria</taxon>
        <taxon>Enterobacterales</taxon>
        <taxon>Enterobacteriaceae</taxon>
        <taxon>Klebsiella/Raoultella group</taxon>
        <taxon>Klebsiella</taxon>
    </lineage>
</organism>
<proteinExistence type="predicted"/>
<dbReference type="AlphaFoldDB" id="A0A0P0YS42"/>
<dbReference type="SUPFAM" id="SSF53448">
    <property type="entry name" value="Nucleotide-diphospho-sugar transferases"/>
    <property type="match status" value="1"/>
</dbReference>
<sequence length="316" mass="36624">MGNVLISFVIPMYNKEDYIRETINSIMNSCLINQFKSYEVIVVDDESTDNSYESIKDYIASNDIKYYKQVNQGPSAARNNGLNKASGVYVIFVDADDIILPKYISFIKYAAEQEIKKPVIAVNYSEENNPSYDHFLKNSDSSEIAFDHIYYIKDLFNAWSVHQFFYTTSVCISRNFLINNKIQFPEGYNSGEDQFVWFELGKLTGVLFLDQVGVIYRKGVVNQLSSKLPLDVEIHVKKLLQIERCTFFTNNSVTQLIDKNYTYIIVNNFLSRNRIQGLRLLCERKRILLRKKSIIKLVLAFVVPSIYRSFKGKKNV</sequence>
<gene>
    <name evidence="2" type="primary">wcpM</name>
</gene>
<evidence type="ECO:0000259" key="1">
    <source>
        <dbReference type="Pfam" id="PF00535"/>
    </source>
</evidence>
<keyword evidence="2" id="KW-0808">Transferase</keyword>
<name>A0A0P0YS42_9ENTR</name>
<reference evidence="2" key="1">
    <citation type="submission" date="2014-04" db="EMBL/GenBank/DDBJ databases">
        <authorList>
            <person name="Harrison E."/>
        </authorList>
    </citation>
    <scope>NUCLEOTIDE SEQUENCE</scope>
    <source>
        <strain evidence="2">3534/51</strain>
    </source>
</reference>
<protein>
    <submittedName>
        <fullName evidence="2">Glycosyltransferase</fullName>
    </submittedName>
</protein>